<dbReference type="GO" id="GO:0006935">
    <property type="term" value="P:chemotaxis"/>
    <property type="evidence" value="ECO:0007669"/>
    <property type="project" value="UniProtKB-KW"/>
</dbReference>
<dbReference type="FunFam" id="1.10.287.950:FF:000001">
    <property type="entry name" value="Methyl-accepting chemotaxis sensory transducer"/>
    <property type="match status" value="1"/>
</dbReference>
<dbReference type="CDD" id="cd06225">
    <property type="entry name" value="HAMP"/>
    <property type="match status" value="1"/>
</dbReference>
<dbReference type="Pfam" id="PF02203">
    <property type="entry name" value="TarH"/>
    <property type="match status" value="1"/>
</dbReference>
<evidence type="ECO:0000256" key="9">
    <source>
        <dbReference type="ARBA" id="ARBA00023224"/>
    </source>
</evidence>
<comment type="caution">
    <text evidence="16">The sequence shown here is derived from an EMBL/GenBank/DDBJ whole genome shotgun (WGS) entry which is preliminary data.</text>
</comment>
<keyword evidence="7 13" id="KW-1133">Transmembrane helix</keyword>
<keyword evidence="6 13" id="KW-0812">Transmembrane</keyword>
<sequence>MFSNLTIRTRLALAMGFLGLLMAIGAALGVTGIALSNADQKELYSNELASASALGKFNFFYARGRLVLDRIAAQPDRADIASLEQHAREQFAIGDNAWAAYRALPSDAQERQLADAVEAKRAAALNGPVAQVFAAIERHDTTQLADLISNQMTDPFNEITDRSAKLEKMQGDSARERYEAAQQRFHAILAIAAVGLVLGLSMAAFAWHALRKSIAGPLEEATGHFRAIANGDLNRRIDVHSRDEMGRMMEDLRTMQSRLRQALLSVRDGTQSISTATAQISAGNTDLSQRTEEQAASLEETASSMAELTSTVRQNADNAHQASELARAAVGVTTEGSDVVSKVVKTMGEIDASSKQIAEIIGVIEGIAFQTNILALNAAVEAARAGEQGRGFAVVAGEVRTLAQRSASAAKEIKTLISESVERVGNGTELVGRAGKTMTEINDAVRRVTDIMAEIAAASEEQSDGIEQVNRAVSQMDEVTQRNAALVEQAAAAAASLEEQATRMSEVVGVFQLPAQ</sequence>
<keyword evidence="12" id="KW-0175">Coiled coil</keyword>
<evidence type="ECO:0000256" key="12">
    <source>
        <dbReference type="SAM" id="Coils"/>
    </source>
</evidence>
<feature type="domain" description="Methyl-accepting transducer" evidence="14">
    <location>
        <begin position="269"/>
        <end position="498"/>
    </location>
</feature>
<keyword evidence="3" id="KW-0488">Methylation</keyword>
<dbReference type="GO" id="GO:0007165">
    <property type="term" value="P:signal transduction"/>
    <property type="evidence" value="ECO:0007669"/>
    <property type="project" value="UniProtKB-KW"/>
</dbReference>
<keyword evidence="2" id="KW-1003">Cell membrane</keyword>
<organism evidence="16 17">
    <name type="scientific">Paraburkholderia monticola</name>
    <dbReference type="NCBI Taxonomy" id="1399968"/>
    <lineage>
        <taxon>Bacteria</taxon>
        <taxon>Pseudomonadati</taxon>
        <taxon>Pseudomonadota</taxon>
        <taxon>Betaproteobacteria</taxon>
        <taxon>Burkholderiales</taxon>
        <taxon>Burkholderiaceae</taxon>
        <taxon>Paraburkholderia</taxon>
    </lineage>
</organism>
<dbReference type="OrthoDB" id="5298208at2"/>
<dbReference type="InterPro" id="IPR051310">
    <property type="entry name" value="MCP_chemotaxis"/>
</dbReference>
<evidence type="ECO:0000256" key="3">
    <source>
        <dbReference type="ARBA" id="ARBA00022481"/>
    </source>
</evidence>
<dbReference type="InterPro" id="IPR003660">
    <property type="entry name" value="HAMP_dom"/>
</dbReference>
<name>A0A149Q0C7_9BURK</name>
<evidence type="ECO:0000256" key="7">
    <source>
        <dbReference type="ARBA" id="ARBA00022989"/>
    </source>
</evidence>
<evidence type="ECO:0000256" key="6">
    <source>
        <dbReference type="ARBA" id="ARBA00022692"/>
    </source>
</evidence>
<keyword evidence="8 13" id="KW-0472">Membrane</keyword>
<dbReference type="PANTHER" id="PTHR43531">
    <property type="entry name" value="PROTEIN ICFG"/>
    <property type="match status" value="1"/>
</dbReference>
<dbReference type="RefSeq" id="WP_062124007.1">
    <property type="nucleotide sequence ID" value="NZ_LRBG01000002.1"/>
</dbReference>
<dbReference type="PRINTS" id="PR00260">
    <property type="entry name" value="CHEMTRNSDUCR"/>
</dbReference>
<dbReference type="InterPro" id="IPR003122">
    <property type="entry name" value="Tar_rcpt_lig-bd"/>
</dbReference>
<evidence type="ECO:0000256" key="11">
    <source>
        <dbReference type="PROSITE-ProRule" id="PRU00284"/>
    </source>
</evidence>
<evidence type="ECO:0000259" key="14">
    <source>
        <dbReference type="PROSITE" id="PS50111"/>
    </source>
</evidence>
<evidence type="ECO:0000256" key="10">
    <source>
        <dbReference type="ARBA" id="ARBA00029447"/>
    </source>
</evidence>
<dbReference type="CDD" id="cd11386">
    <property type="entry name" value="MCP_signal"/>
    <property type="match status" value="1"/>
</dbReference>
<evidence type="ECO:0000313" key="17">
    <source>
        <dbReference type="Proteomes" id="UP000075613"/>
    </source>
</evidence>
<dbReference type="PROSITE" id="PS50885">
    <property type="entry name" value="HAMP"/>
    <property type="match status" value="1"/>
</dbReference>
<evidence type="ECO:0000259" key="15">
    <source>
        <dbReference type="PROSITE" id="PS50885"/>
    </source>
</evidence>
<evidence type="ECO:0000313" key="16">
    <source>
        <dbReference type="EMBL" id="KXU90780.1"/>
    </source>
</evidence>
<evidence type="ECO:0008006" key="18">
    <source>
        <dbReference type="Google" id="ProtNLM"/>
    </source>
</evidence>
<evidence type="ECO:0000256" key="4">
    <source>
        <dbReference type="ARBA" id="ARBA00022500"/>
    </source>
</evidence>
<dbReference type="Pfam" id="PF00015">
    <property type="entry name" value="MCPsignal"/>
    <property type="match status" value="1"/>
</dbReference>
<dbReference type="PROSITE" id="PS50111">
    <property type="entry name" value="CHEMOTAXIS_TRANSDUC_2"/>
    <property type="match status" value="1"/>
</dbReference>
<dbReference type="GO" id="GO:0004888">
    <property type="term" value="F:transmembrane signaling receptor activity"/>
    <property type="evidence" value="ECO:0007669"/>
    <property type="project" value="InterPro"/>
</dbReference>
<gene>
    <name evidence="16" type="ORF">CI15_02415</name>
</gene>
<dbReference type="SUPFAM" id="SSF58104">
    <property type="entry name" value="Methyl-accepting chemotaxis protein (MCP) signaling domain"/>
    <property type="match status" value="1"/>
</dbReference>
<dbReference type="GO" id="GO:0005886">
    <property type="term" value="C:plasma membrane"/>
    <property type="evidence" value="ECO:0007669"/>
    <property type="project" value="UniProtKB-SubCell"/>
</dbReference>
<keyword evidence="17" id="KW-1185">Reference proteome</keyword>
<evidence type="ECO:0000256" key="2">
    <source>
        <dbReference type="ARBA" id="ARBA00022475"/>
    </source>
</evidence>
<dbReference type="Proteomes" id="UP000075613">
    <property type="component" value="Unassembled WGS sequence"/>
</dbReference>
<protein>
    <recommendedName>
        <fullName evidence="18">Chemotaxis protein</fullName>
    </recommendedName>
</protein>
<evidence type="ECO:0000256" key="13">
    <source>
        <dbReference type="SAM" id="Phobius"/>
    </source>
</evidence>
<evidence type="ECO:0000256" key="1">
    <source>
        <dbReference type="ARBA" id="ARBA00004429"/>
    </source>
</evidence>
<evidence type="ECO:0000256" key="8">
    <source>
        <dbReference type="ARBA" id="ARBA00023136"/>
    </source>
</evidence>
<dbReference type="SMART" id="SM00283">
    <property type="entry name" value="MA"/>
    <property type="match status" value="1"/>
</dbReference>
<dbReference type="InterPro" id="IPR004089">
    <property type="entry name" value="MCPsignal_dom"/>
</dbReference>
<keyword evidence="4" id="KW-0145">Chemotaxis</keyword>
<dbReference type="AlphaFoldDB" id="A0A149Q0C7"/>
<dbReference type="STRING" id="1399968.CI15_02415"/>
<feature type="domain" description="HAMP" evidence="15">
    <location>
        <begin position="212"/>
        <end position="264"/>
    </location>
</feature>
<keyword evidence="5" id="KW-0997">Cell inner membrane</keyword>
<evidence type="ECO:0000256" key="5">
    <source>
        <dbReference type="ARBA" id="ARBA00022519"/>
    </source>
</evidence>
<proteinExistence type="inferred from homology"/>
<feature type="transmembrane region" description="Helical" evidence="13">
    <location>
        <begin position="185"/>
        <end position="207"/>
    </location>
</feature>
<dbReference type="Pfam" id="PF00672">
    <property type="entry name" value="HAMP"/>
    <property type="match status" value="1"/>
</dbReference>
<comment type="subcellular location">
    <subcellularLocation>
        <location evidence="1">Cell inner membrane</location>
        <topology evidence="1">Multi-pass membrane protein</topology>
    </subcellularLocation>
</comment>
<dbReference type="SMART" id="SM00304">
    <property type="entry name" value="HAMP"/>
    <property type="match status" value="1"/>
</dbReference>
<dbReference type="PANTHER" id="PTHR43531:SF14">
    <property type="entry name" value="METHYL-ACCEPTING CHEMOTAXIS PROTEIN I-RELATED"/>
    <property type="match status" value="1"/>
</dbReference>
<dbReference type="Gene3D" id="1.10.287.950">
    <property type="entry name" value="Methyl-accepting chemotaxis protein"/>
    <property type="match status" value="1"/>
</dbReference>
<dbReference type="InterPro" id="IPR004090">
    <property type="entry name" value="Chemotax_Me-accpt_rcpt"/>
</dbReference>
<keyword evidence="9 11" id="KW-0807">Transducer</keyword>
<comment type="similarity">
    <text evidence="10">Belongs to the methyl-accepting chemotaxis (MCP) protein family.</text>
</comment>
<dbReference type="EMBL" id="LRBG01000002">
    <property type="protein sequence ID" value="KXU90780.1"/>
    <property type="molecule type" value="Genomic_DNA"/>
</dbReference>
<accession>A0A149Q0C7</accession>
<reference evidence="16 17" key="1">
    <citation type="journal article" date="2015" name="Int. J. Syst. Evol. Microbiol.">
        <title>Burkholderia monticola sp. nov., isolated from mountain soil.</title>
        <authorList>
            <person name="Baek I."/>
            <person name="Seo B."/>
            <person name="Lee I."/>
            <person name="Yi H."/>
            <person name="Chun J."/>
        </authorList>
    </citation>
    <scope>NUCLEOTIDE SEQUENCE [LARGE SCALE GENOMIC DNA]</scope>
    <source>
        <strain evidence="16 17">JC2948</strain>
    </source>
</reference>
<feature type="coiled-coil region" evidence="12">
    <location>
        <begin position="441"/>
        <end position="507"/>
    </location>
</feature>